<gene>
    <name evidence="3" type="ORF">SAMN00808754_0883</name>
</gene>
<keyword evidence="1" id="KW-0378">Hydrolase</keyword>
<dbReference type="Gene3D" id="3.60.110.10">
    <property type="entry name" value="Carbon-nitrogen hydrolase"/>
    <property type="match status" value="1"/>
</dbReference>
<feature type="domain" description="CN hydrolase" evidence="2">
    <location>
        <begin position="4"/>
        <end position="260"/>
    </location>
</feature>
<dbReference type="STRING" id="698762.SAMN00808754_0883"/>
<dbReference type="PANTHER" id="PTHR43674:SF12">
    <property type="entry name" value="NITRILASE C965.09-RELATED"/>
    <property type="match status" value="1"/>
</dbReference>
<dbReference type="InterPro" id="IPR036526">
    <property type="entry name" value="C-N_Hydrolase_sf"/>
</dbReference>
<dbReference type="GO" id="GO:0016811">
    <property type="term" value="F:hydrolase activity, acting on carbon-nitrogen (but not peptide) bonds, in linear amides"/>
    <property type="evidence" value="ECO:0007669"/>
    <property type="project" value="TreeGrafter"/>
</dbReference>
<dbReference type="PANTHER" id="PTHR43674">
    <property type="entry name" value="NITRILASE C965.09-RELATED"/>
    <property type="match status" value="1"/>
</dbReference>
<dbReference type="EMBL" id="LT838272">
    <property type="protein sequence ID" value="SMB93605.1"/>
    <property type="molecule type" value="Genomic_DNA"/>
</dbReference>
<dbReference type="RefSeq" id="WP_084664382.1">
    <property type="nucleotide sequence ID" value="NZ_LT838272.1"/>
</dbReference>
<dbReference type="OrthoDB" id="9811121at2"/>
<organism evidence="3 4">
    <name type="scientific">Thermanaeromonas toyohensis ToBE</name>
    <dbReference type="NCBI Taxonomy" id="698762"/>
    <lineage>
        <taxon>Bacteria</taxon>
        <taxon>Bacillati</taxon>
        <taxon>Bacillota</taxon>
        <taxon>Clostridia</taxon>
        <taxon>Neomoorellales</taxon>
        <taxon>Neomoorellaceae</taxon>
        <taxon>Thermanaeromonas</taxon>
    </lineage>
</organism>
<dbReference type="InterPro" id="IPR050345">
    <property type="entry name" value="Aliph_Amidase/BUP"/>
</dbReference>
<proteinExistence type="predicted"/>
<dbReference type="SUPFAM" id="SSF56317">
    <property type="entry name" value="Carbon-nitrogen hydrolase"/>
    <property type="match status" value="1"/>
</dbReference>
<dbReference type="Pfam" id="PF00795">
    <property type="entry name" value="CN_hydrolase"/>
    <property type="match status" value="1"/>
</dbReference>
<dbReference type="InterPro" id="IPR003010">
    <property type="entry name" value="C-N_Hydrolase"/>
</dbReference>
<sequence length="287" mass="32376">MGNLRVAALQMGPATGSRKEIFKRMLNLLEEAAKKEAQIVCFPELALTPYFPAKPLYLQDKEKYFEELPNARIRPLLDLACAYRLGIILPYAEKAGEKFFNSALVINQEGNIIGKYRKVHIPLSHPDSQGRIRNYEDQYFSSGDLGFPIFHLLGVKIGIQICYDRHFPEGFRVLALKGAEIVFLPTNSPTYGQIERKRLWEALLTVRAYENGFFLVASAKAGVEDGIEYIGGSCIVSPKGTFLARATTQDDEVVMAEINTNLVWEARKDLPFLAVRRQEHYLPLCSS</sequence>
<evidence type="ECO:0000256" key="1">
    <source>
        <dbReference type="ARBA" id="ARBA00022801"/>
    </source>
</evidence>
<keyword evidence="4" id="KW-1185">Reference proteome</keyword>
<evidence type="ECO:0000259" key="2">
    <source>
        <dbReference type="PROSITE" id="PS50263"/>
    </source>
</evidence>
<accession>A0A1W1VJQ1</accession>
<dbReference type="PROSITE" id="PS50263">
    <property type="entry name" value="CN_HYDROLASE"/>
    <property type="match status" value="1"/>
</dbReference>
<name>A0A1W1VJQ1_9FIRM</name>
<evidence type="ECO:0000313" key="3">
    <source>
        <dbReference type="EMBL" id="SMB93605.1"/>
    </source>
</evidence>
<evidence type="ECO:0000313" key="4">
    <source>
        <dbReference type="Proteomes" id="UP000192569"/>
    </source>
</evidence>
<protein>
    <recommendedName>
        <fullName evidence="2">CN hydrolase domain-containing protein</fullName>
    </recommendedName>
</protein>
<dbReference type="Proteomes" id="UP000192569">
    <property type="component" value="Chromosome I"/>
</dbReference>
<reference evidence="3 4" key="1">
    <citation type="submission" date="2017-04" db="EMBL/GenBank/DDBJ databases">
        <authorList>
            <person name="Afonso C.L."/>
            <person name="Miller P.J."/>
            <person name="Scott M.A."/>
            <person name="Spackman E."/>
            <person name="Goraichik I."/>
            <person name="Dimitrov K.M."/>
            <person name="Suarez D.L."/>
            <person name="Swayne D.E."/>
        </authorList>
    </citation>
    <scope>NUCLEOTIDE SEQUENCE [LARGE SCALE GENOMIC DNA]</scope>
    <source>
        <strain evidence="3 4">ToBE</strain>
    </source>
</reference>
<dbReference type="AlphaFoldDB" id="A0A1W1VJQ1"/>